<feature type="transmembrane region" description="Helical" evidence="1">
    <location>
        <begin position="439"/>
        <end position="457"/>
    </location>
</feature>
<reference evidence="4" key="1">
    <citation type="submission" date="2018-05" db="EMBL/GenBank/DDBJ databases">
        <authorList>
            <person name="Li Y."/>
        </authorList>
    </citation>
    <scope>NUCLEOTIDE SEQUENCE [LARGE SCALE GENOMIC DNA]</scope>
    <source>
        <strain evidence="4">3d-2-2</strain>
    </source>
</reference>
<dbReference type="Proteomes" id="UP000245212">
    <property type="component" value="Unassembled WGS sequence"/>
</dbReference>
<evidence type="ECO:0000313" key="4">
    <source>
        <dbReference type="Proteomes" id="UP000245212"/>
    </source>
</evidence>
<accession>A0A2V1JWD6</accession>
<dbReference type="RefSeq" id="WP_109062172.1">
    <property type="nucleotide sequence ID" value="NZ_QETA01000004.1"/>
</dbReference>
<keyword evidence="4" id="KW-1185">Reference proteome</keyword>
<dbReference type="Pfam" id="PF13163">
    <property type="entry name" value="DUF3999"/>
    <property type="match status" value="1"/>
</dbReference>
<evidence type="ECO:0008006" key="5">
    <source>
        <dbReference type="Google" id="ProtNLM"/>
    </source>
</evidence>
<dbReference type="AlphaFoldDB" id="A0A2V1JWD6"/>
<comment type="caution">
    <text evidence="3">The sequence shown here is derived from an EMBL/GenBank/DDBJ whole genome shotgun (WGS) entry which is preliminary data.</text>
</comment>
<gene>
    <name evidence="3" type="ORF">DD235_11255</name>
</gene>
<evidence type="ECO:0000256" key="1">
    <source>
        <dbReference type="SAM" id="Phobius"/>
    </source>
</evidence>
<protein>
    <recommendedName>
        <fullName evidence="5">DUF3999 domain-containing protein</fullName>
    </recommendedName>
</protein>
<keyword evidence="1" id="KW-0472">Membrane</keyword>
<proteinExistence type="predicted"/>
<keyword evidence="1" id="KW-0812">Transmembrane</keyword>
<keyword evidence="2" id="KW-0732">Signal</keyword>
<feature type="chain" id="PRO_5015858122" description="DUF3999 domain-containing protein" evidence="2">
    <location>
        <begin position="27"/>
        <end position="465"/>
    </location>
</feature>
<evidence type="ECO:0000313" key="3">
    <source>
        <dbReference type="EMBL" id="PWF22647.1"/>
    </source>
</evidence>
<organism evidence="3 4">
    <name type="scientific">Corticimicrobacter populi</name>
    <dbReference type="NCBI Taxonomy" id="2175229"/>
    <lineage>
        <taxon>Bacteria</taxon>
        <taxon>Pseudomonadati</taxon>
        <taxon>Pseudomonadota</taxon>
        <taxon>Betaproteobacteria</taxon>
        <taxon>Burkholderiales</taxon>
        <taxon>Alcaligenaceae</taxon>
        <taxon>Corticimicrobacter</taxon>
    </lineage>
</organism>
<feature type="signal peptide" evidence="2">
    <location>
        <begin position="1"/>
        <end position="26"/>
    </location>
</feature>
<evidence type="ECO:0000256" key="2">
    <source>
        <dbReference type="SAM" id="SignalP"/>
    </source>
</evidence>
<keyword evidence="1" id="KW-1133">Transmembrane helix</keyword>
<sequence>MTRFPLRSLQLLLLGLALTAGQTAHAGAQDYAQQWPLQADAQNGAHLLTLPVEVYANTVRPDIRDIAAFNAAGQEIPLAPWRDAAYTEQSWRPAEWLAIPASGKPGTVQPGDDLSLRLERDADGRLRKLDINTAAAGSNTQSGPPDLLLDAGNQAPDAIKLILAPAQQAPVQVEFDVLASDDLADWHTLAPRQRILLLDDNGLRIERLQVDLPLTRARYLRLHPTGAQAWPALRGIELRHTAATLQQVPLQNLSLQAEPSTDANTQAGTFDYRSTGRYPVTQFNVELGANQVSALEIQSRATADAPWRTVGGLTAFSLRQPGAEPATHSPQMLASNRDTYWRIVSRPALPQAPVLQLSYRPDRFLVLPQGDAPYLLAAGSRRAERADYPIDGLLASGTIQRDAVMLPVASLGAMETAGGQRALTPATADEIDAGMRWQWVLWLVLVAGVALVVWITLRAMRTPQK</sequence>
<dbReference type="EMBL" id="QETA01000004">
    <property type="protein sequence ID" value="PWF22647.1"/>
    <property type="molecule type" value="Genomic_DNA"/>
</dbReference>
<dbReference type="InterPro" id="IPR025060">
    <property type="entry name" value="DUF3999"/>
</dbReference>
<name>A0A2V1JWD6_9BURK</name>